<evidence type="ECO:0000313" key="2">
    <source>
        <dbReference type="Proteomes" id="UP000306562"/>
    </source>
</evidence>
<dbReference type="EMBL" id="LR590482">
    <property type="protein sequence ID" value="VTR03956.1"/>
    <property type="molecule type" value="Genomic_DNA"/>
</dbReference>
<dbReference type="RefSeq" id="WP_057021431.1">
    <property type="nucleotide sequence ID" value="NZ_CBCSGQ010000001.1"/>
</dbReference>
<gene>
    <name evidence="1" type="ORF">NCTC10696_04599</name>
</gene>
<evidence type="ECO:0000313" key="1">
    <source>
        <dbReference type="EMBL" id="VTR03956.1"/>
    </source>
</evidence>
<reference evidence="1 2" key="1">
    <citation type="submission" date="2019-05" db="EMBL/GenBank/DDBJ databases">
        <authorList>
            <consortium name="Pathogen Informatics"/>
        </authorList>
    </citation>
    <scope>NUCLEOTIDE SEQUENCE [LARGE SCALE GENOMIC DNA]</scope>
    <source>
        <strain evidence="1 2">NCTC10696</strain>
    </source>
</reference>
<organism evidence="1 2">
    <name type="scientific">Pseudomonas synxantha</name>
    <dbReference type="NCBI Taxonomy" id="47883"/>
    <lineage>
        <taxon>Bacteria</taxon>
        <taxon>Pseudomonadati</taxon>
        <taxon>Pseudomonadota</taxon>
        <taxon>Gammaproteobacteria</taxon>
        <taxon>Pseudomonadales</taxon>
        <taxon>Pseudomonadaceae</taxon>
        <taxon>Pseudomonas</taxon>
    </lineage>
</organism>
<proteinExistence type="predicted"/>
<sequence length="1541" mass="170327">MTTLNPAPASPRQAAIEQIHTLLHPPPSLRTVAQQSAQADLDQHFGAATWHAERLYIGTPDESDDALVYQPLVDCLLQRLATAKPLQLVQGYQVVVQRQREVFVPGGPTLAQLEALVNRCGALLLGAYARHLQAWWREDLPVNMTRWGYVSDDLLALLYETPPPPGFTAQRFASVFPRHLLRPSRPDPQWSLHGDAVRVQALYLRGEPGANDAAQMLPLLVLSHGPQRVLFNPATGLHPLPRLEDVATRLAAYAPTPGALTQWFAADVEGDPFDALAASYLAQQLRDIDRIDRSIPLAPGQHQALLNYITDARRWFVSRPSELQRNLRNVMPLWLAQASDADSIAYARLLQAWVLARQDSAGAHFLEGIGSIQQFADNVLQACLRRESSAQEVRPGNIRLTFKRVVAAAVPVQGGFIAGEVDPVTVTLTELALENLAGFPATPTAITLDNAKAPAWLTYNLLKGCVTRANVGQAYPDLLKQKLVDDPQQSTRRLQLFRRQLRVQLPMLALELKIKGEHGLTRQGFKRVHAVLQAKTADRQVDGQAMALWPLAFKASSDAAENVVANQFIIGPRRLQTGIHLLYRPLLEPMLLEFVSIGALFAAIKAPGPLQDGALTWLAPGRRAVYANGGFDEPHIRRFLAGDEFTQYEKPAPAQLAKQVSAEGPTSQVFNATAKALMALADRQSVSNTEQRWASLKQAGWLLFGAVLPFAQGPWMLGGWLLQLMDSLKQDVQGLASGDEQVQSAAVVDVVMNLTLILAHQGAPYDPQQQVPMEHPLFAPLAQPEVIPGRPVPTQIPLPATFRAAAGWANARSTLTAAQRARLRTLSLKAFAEPWPEALPDAEQSGRWRGLLRDTTHTPAQWQALVRGHLYRVQAEEGRVRVISADGATLGPRLKALGEGRWDVDLRLYLDGGNADSVIQSAQQAALASLPTLEREYLEASQARIRAQAAMEVAGRLMRQAAPLSDEQLSQVRERYRTEVQNKVRLSQHELQLLTRLREIKPRPHYEEDLCEVLESLILALLLLDAQVREHMLRINAQVRPLLELLENESAEEAESDINHQAHIRLQARMSELVVVQASAIEWRTLEISAMHQLRNVPRLGRDRAAALVAQIPARPSNVDLKTLQMTSLWGLSIDAGGPPLEDEFYQGLNQVMNRARCASRSLADLEQLAVTRDERIELLKSFSQVYASTDDHIEFWRAMTPESFDLPYLQKLQSLLGGLRKQVEEELAGLLAVDAPTASAPVATAARQKKIIRTRNRDVYVARFKDRAQGSGAETAELVDAKDNVIATFTEAADGVWDPEKQPAPRSAADPQLGALMNKGQRLLRDVDKAILKVQALAATCTPASQQALLEEQATSRRMVADSIAGKLRSLDHSRLSAVQLGNARAREGELRAAALRLEAAGVQARVRASKLKLDSTEDLAFLHSLNEVTIIRQDARVPLEGKTRDFLQVYVVADAHTEQPLCYAHFHYERSQGPDDHYTAAHLKSPEQERLGRQAQAEVEAQAFARMRTGQAGRVRQTLEIDRASISRALARRVFFSVD</sequence>
<name>A0AAX3IBY0_9PSED</name>
<dbReference type="Proteomes" id="UP000306562">
    <property type="component" value="Chromosome"/>
</dbReference>
<dbReference type="GeneID" id="61829071"/>
<protein>
    <submittedName>
        <fullName evidence="1">Uncharacterized protein</fullName>
    </submittedName>
</protein>
<accession>A0AAX3IBY0</accession>